<comment type="caution">
    <text evidence="1">The sequence shown here is derived from an EMBL/GenBank/DDBJ whole genome shotgun (WGS) entry which is preliminary data.</text>
</comment>
<dbReference type="AlphaFoldDB" id="A0AAD8VBW3"/>
<keyword evidence="2" id="KW-1185">Reference proteome</keyword>
<gene>
    <name evidence="1" type="ORF">LY79DRAFT_29559</name>
</gene>
<accession>A0AAD8VBW3</accession>
<evidence type="ECO:0000313" key="2">
    <source>
        <dbReference type="Proteomes" id="UP001230504"/>
    </source>
</evidence>
<reference evidence="1" key="1">
    <citation type="submission" date="2021-06" db="EMBL/GenBank/DDBJ databases">
        <title>Comparative genomics, transcriptomics and evolutionary studies reveal genomic signatures of adaptation to plant cell wall in hemibiotrophic fungi.</title>
        <authorList>
            <consortium name="DOE Joint Genome Institute"/>
            <person name="Baroncelli R."/>
            <person name="Diaz J.F."/>
            <person name="Benocci T."/>
            <person name="Peng M."/>
            <person name="Battaglia E."/>
            <person name="Haridas S."/>
            <person name="Andreopoulos W."/>
            <person name="Labutti K."/>
            <person name="Pangilinan J."/>
            <person name="Floch G.L."/>
            <person name="Makela M.R."/>
            <person name="Henrissat B."/>
            <person name="Grigoriev I.V."/>
            <person name="Crouch J.A."/>
            <person name="De Vries R.P."/>
            <person name="Sukno S.A."/>
            <person name="Thon M.R."/>
        </authorList>
    </citation>
    <scope>NUCLEOTIDE SEQUENCE</scope>
    <source>
        <strain evidence="1">CBS 125086</strain>
    </source>
</reference>
<proteinExistence type="predicted"/>
<dbReference type="GeneID" id="85436483"/>
<dbReference type="RefSeq" id="XP_060421205.1">
    <property type="nucleotide sequence ID" value="XM_060552243.1"/>
</dbReference>
<organism evidence="1 2">
    <name type="scientific">Colletotrichum navitas</name>
    <dbReference type="NCBI Taxonomy" id="681940"/>
    <lineage>
        <taxon>Eukaryota</taxon>
        <taxon>Fungi</taxon>
        <taxon>Dikarya</taxon>
        <taxon>Ascomycota</taxon>
        <taxon>Pezizomycotina</taxon>
        <taxon>Sordariomycetes</taxon>
        <taxon>Hypocreomycetidae</taxon>
        <taxon>Glomerellales</taxon>
        <taxon>Glomerellaceae</taxon>
        <taxon>Colletotrichum</taxon>
        <taxon>Colletotrichum graminicola species complex</taxon>
    </lineage>
</organism>
<dbReference type="Proteomes" id="UP001230504">
    <property type="component" value="Unassembled WGS sequence"/>
</dbReference>
<sequence length="179" mass="20575">MLSTSVRISRPRIQLHPTYLDFPEKSIFSWLSVSCQLDSIHSVIQHNLTAIQRKREFQQRIDCAISCTDFNSGSPHRHSRLRHWFRLAHRLGWLDFLPQVPLSNLTHPHYLLCLWLDLTTFNGRSYTSSSLVVGCSNSAINGYSHLLATASLWASVCRLDSRRLARVLSCSLAKLELWD</sequence>
<protein>
    <submittedName>
        <fullName evidence="1">Uncharacterized protein</fullName>
    </submittedName>
</protein>
<name>A0AAD8VBW3_9PEZI</name>
<dbReference type="EMBL" id="JAHLJV010000001">
    <property type="protein sequence ID" value="KAK1600709.1"/>
    <property type="molecule type" value="Genomic_DNA"/>
</dbReference>
<evidence type="ECO:0000313" key="1">
    <source>
        <dbReference type="EMBL" id="KAK1600709.1"/>
    </source>
</evidence>